<dbReference type="GeneID" id="27702152"/>
<evidence type="ECO:0000259" key="14">
    <source>
        <dbReference type="PROSITE" id="PS50089"/>
    </source>
</evidence>
<keyword evidence="10" id="KW-1133">Transmembrane helix</keyword>
<evidence type="ECO:0000256" key="3">
    <source>
        <dbReference type="ARBA" id="ARBA00012483"/>
    </source>
</evidence>
<dbReference type="RefSeq" id="XP_016617246.1">
    <property type="nucleotide sequence ID" value="XM_016766948.1"/>
</dbReference>
<dbReference type="Proteomes" id="UP000053789">
    <property type="component" value="Unassembled WGS sequence"/>
</dbReference>
<evidence type="ECO:0000256" key="4">
    <source>
        <dbReference type="ARBA" id="ARBA00022679"/>
    </source>
</evidence>
<evidence type="ECO:0000313" key="15">
    <source>
        <dbReference type="EMBL" id="KIW90577.1"/>
    </source>
</evidence>
<accession>A0A0D2FVK5</accession>
<proteinExistence type="predicted"/>
<evidence type="ECO:0000256" key="11">
    <source>
        <dbReference type="ARBA" id="ARBA00023136"/>
    </source>
</evidence>
<evidence type="ECO:0000256" key="13">
    <source>
        <dbReference type="SAM" id="MobiDB-lite"/>
    </source>
</evidence>
<name>A0A0D2FVK5_CLAB1</name>
<evidence type="ECO:0000313" key="16">
    <source>
        <dbReference type="Proteomes" id="UP000053789"/>
    </source>
</evidence>
<keyword evidence="16" id="KW-1185">Reference proteome</keyword>
<gene>
    <name evidence="15" type="ORF">Z519_09224</name>
</gene>
<dbReference type="OrthoDB" id="8062037at2759"/>
<keyword evidence="4" id="KW-0808">Transferase</keyword>
<dbReference type="Gene3D" id="3.30.40.10">
    <property type="entry name" value="Zinc/RING finger domain, C3HC4 (zinc finger)"/>
    <property type="match status" value="1"/>
</dbReference>
<feature type="region of interest" description="Disordered" evidence="13">
    <location>
        <begin position="85"/>
        <end position="121"/>
    </location>
</feature>
<protein>
    <recommendedName>
        <fullName evidence="3">RING-type E3 ubiquitin transferase</fullName>
        <ecNumber evidence="3">2.3.2.27</ecNumber>
    </recommendedName>
</protein>
<dbReference type="EC" id="2.3.2.27" evidence="3"/>
<feature type="non-terminal residue" evidence="15">
    <location>
        <position position="121"/>
    </location>
</feature>
<dbReference type="SUPFAM" id="SSF57850">
    <property type="entry name" value="RING/U-box"/>
    <property type="match status" value="1"/>
</dbReference>
<dbReference type="EMBL" id="KN846993">
    <property type="protein sequence ID" value="KIW90577.1"/>
    <property type="molecule type" value="Genomic_DNA"/>
</dbReference>
<organism evidence="15 16">
    <name type="scientific">Cladophialophora bantiana (strain ATCC 10958 / CBS 173.52 / CDC B-1940 / NIH 8579)</name>
    <name type="common">Xylohypha bantiana</name>
    <dbReference type="NCBI Taxonomy" id="1442370"/>
    <lineage>
        <taxon>Eukaryota</taxon>
        <taxon>Fungi</taxon>
        <taxon>Dikarya</taxon>
        <taxon>Ascomycota</taxon>
        <taxon>Pezizomycotina</taxon>
        <taxon>Eurotiomycetes</taxon>
        <taxon>Chaetothyriomycetidae</taxon>
        <taxon>Chaetothyriales</taxon>
        <taxon>Herpotrichiellaceae</taxon>
        <taxon>Cladophialophora</taxon>
    </lineage>
</organism>
<dbReference type="CDD" id="cd16454">
    <property type="entry name" value="RING-H2_PA-TM-RING"/>
    <property type="match status" value="1"/>
</dbReference>
<dbReference type="PANTHER" id="PTHR45977:SF4">
    <property type="entry name" value="RING-TYPE DOMAIN-CONTAINING PROTEIN"/>
    <property type="match status" value="1"/>
</dbReference>
<evidence type="ECO:0000256" key="9">
    <source>
        <dbReference type="ARBA" id="ARBA00022833"/>
    </source>
</evidence>
<dbReference type="Pfam" id="PF13639">
    <property type="entry name" value="zf-RING_2"/>
    <property type="match status" value="1"/>
</dbReference>
<comment type="catalytic activity">
    <reaction evidence="1">
        <text>S-ubiquitinyl-[E2 ubiquitin-conjugating enzyme]-L-cysteine + [acceptor protein]-L-lysine = [E2 ubiquitin-conjugating enzyme]-L-cysteine + N(6)-ubiquitinyl-[acceptor protein]-L-lysine.</text>
        <dbReference type="EC" id="2.3.2.27"/>
    </reaction>
</comment>
<dbReference type="GO" id="GO:0016020">
    <property type="term" value="C:membrane"/>
    <property type="evidence" value="ECO:0007669"/>
    <property type="project" value="UniProtKB-SubCell"/>
</dbReference>
<evidence type="ECO:0000256" key="8">
    <source>
        <dbReference type="ARBA" id="ARBA00022786"/>
    </source>
</evidence>
<dbReference type="InterPro" id="IPR001841">
    <property type="entry name" value="Znf_RING"/>
</dbReference>
<dbReference type="VEuPathDB" id="FungiDB:Z519_09224"/>
<reference evidence="15" key="1">
    <citation type="submission" date="2015-01" db="EMBL/GenBank/DDBJ databases">
        <title>The Genome Sequence of Cladophialophora bantiana CBS 173.52.</title>
        <authorList>
            <consortium name="The Broad Institute Genomics Platform"/>
            <person name="Cuomo C."/>
            <person name="de Hoog S."/>
            <person name="Gorbushina A."/>
            <person name="Stielow B."/>
            <person name="Teixiera M."/>
            <person name="Abouelleil A."/>
            <person name="Chapman S.B."/>
            <person name="Priest M."/>
            <person name="Young S.K."/>
            <person name="Wortman J."/>
            <person name="Nusbaum C."/>
            <person name="Birren B."/>
        </authorList>
    </citation>
    <scope>NUCLEOTIDE SEQUENCE [LARGE SCALE GENOMIC DNA]</scope>
    <source>
        <strain evidence="15">CBS 173.52</strain>
    </source>
</reference>
<feature type="compositionally biased region" description="Basic and acidic residues" evidence="13">
    <location>
        <begin position="91"/>
        <end position="101"/>
    </location>
</feature>
<evidence type="ECO:0000256" key="7">
    <source>
        <dbReference type="ARBA" id="ARBA00022771"/>
    </source>
</evidence>
<keyword evidence="9" id="KW-0862">Zinc</keyword>
<dbReference type="SMART" id="SM00184">
    <property type="entry name" value="RING"/>
    <property type="match status" value="1"/>
</dbReference>
<keyword evidence="6" id="KW-0479">Metal-binding</keyword>
<evidence type="ECO:0000256" key="10">
    <source>
        <dbReference type="ARBA" id="ARBA00022989"/>
    </source>
</evidence>
<dbReference type="GO" id="GO:0006511">
    <property type="term" value="P:ubiquitin-dependent protein catabolic process"/>
    <property type="evidence" value="ECO:0007669"/>
    <property type="project" value="TreeGrafter"/>
</dbReference>
<sequence>MTQLMERQNGSTAPPPTLEEAIGSPLGKKRVDREMLSDDGKAEFWICMNNVELGSEVTVLPCNHGFHEECVTSWLKEQDTCPHCRKPISYSDERQRSEASRRRSRRASSLSSPRAYQPEGM</sequence>
<feature type="domain" description="RING-type" evidence="14">
    <location>
        <begin position="46"/>
        <end position="85"/>
    </location>
</feature>
<evidence type="ECO:0000256" key="1">
    <source>
        <dbReference type="ARBA" id="ARBA00000900"/>
    </source>
</evidence>
<evidence type="ECO:0000256" key="6">
    <source>
        <dbReference type="ARBA" id="ARBA00022723"/>
    </source>
</evidence>
<dbReference type="PROSITE" id="PS50089">
    <property type="entry name" value="ZF_RING_2"/>
    <property type="match status" value="1"/>
</dbReference>
<dbReference type="AlphaFoldDB" id="A0A0D2FVK5"/>
<evidence type="ECO:0000256" key="12">
    <source>
        <dbReference type="PROSITE-ProRule" id="PRU00175"/>
    </source>
</evidence>
<dbReference type="GO" id="GO:0008270">
    <property type="term" value="F:zinc ion binding"/>
    <property type="evidence" value="ECO:0007669"/>
    <property type="project" value="UniProtKB-KW"/>
</dbReference>
<feature type="region of interest" description="Disordered" evidence="13">
    <location>
        <begin position="1"/>
        <end position="30"/>
    </location>
</feature>
<keyword evidence="5" id="KW-0812">Transmembrane</keyword>
<feature type="compositionally biased region" description="Polar residues" evidence="13">
    <location>
        <begin position="1"/>
        <end position="12"/>
    </location>
</feature>
<dbReference type="GO" id="GO:0061630">
    <property type="term" value="F:ubiquitin protein ligase activity"/>
    <property type="evidence" value="ECO:0007669"/>
    <property type="project" value="UniProtKB-EC"/>
</dbReference>
<dbReference type="HOGENOM" id="CLU_013137_21_0_1"/>
<evidence type="ECO:0000256" key="2">
    <source>
        <dbReference type="ARBA" id="ARBA00004141"/>
    </source>
</evidence>
<comment type="subcellular location">
    <subcellularLocation>
        <location evidence="2">Membrane</location>
        <topology evidence="2">Multi-pass membrane protein</topology>
    </subcellularLocation>
</comment>
<dbReference type="GO" id="GO:0016567">
    <property type="term" value="P:protein ubiquitination"/>
    <property type="evidence" value="ECO:0007669"/>
    <property type="project" value="TreeGrafter"/>
</dbReference>
<dbReference type="PANTHER" id="PTHR45977">
    <property type="entry name" value="TARGET OF ERK KINASE MPK-1"/>
    <property type="match status" value="1"/>
</dbReference>
<dbReference type="InterPro" id="IPR013083">
    <property type="entry name" value="Znf_RING/FYVE/PHD"/>
</dbReference>
<keyword evidence="11" id="KW-0472">Membrane</keyword>
<evidence type="ECO:0000256" key="5">
    <source>
        <dbReference type="ARBA" id="ARBA00022692"/>
    </source>
</evidence>
<keyword evidence="8" id="KW-0833">Ubl conjugation pathway</keyword>
<keyword evidence="7 12" id="KW-0863">Zinc-finger</keyword>